<keyword evidence="1" id="KW-0812">Transmembrane</keyword>
<evidence type="ECO:0000313" key="3">
    <source>
        <dbReference type="Proteomes" id="UP000324701"/>
    </source>
</evidence>
<keyword evidence="1" id="KW-1133">Transmembrane helix</keyword>
<keyword evidence="1" id="KW-0472">Membrane</keyword>
<dbReference type="Proteomes" id="UP000324701">
    <property type="component" value="Unassembled WGS sequence"/>
</dbReference>
<dbReference type="EMBL" id="VTZN01000183">
    <property type="protein sequence ID" value="KAA1248227.1"/>
    <property type="molecule type" value="Genomic_DNA"/>
</dbReference>
<reference evidence="2 3" key="1">
    <citation type="submission" date="2019-09" db="EMBL/GenBank/DDBJ databases">
        <title>Report of infection by Mycobacterium simiae a patient suffering from pulmonary tuberculosis.</title>
        <authorList>
            <person name="Mohanty P.S."/>
            <person name="Bansal A.K."/>
            <person name="Singh H."/>
            <person name="Sharma S."/>
            <person name="Patil S.A."/>
            <person name="Upadhaya P."/>
            <person name="Singh P.K."/>
            <person name="Kumar D."/>
            <person name="Kumar S."/>
            <person name="Singh R.K."/>
            <person name="Chaudhary B."/>
        </authorList>
    </citation>
    <scope>NUCLEOTIDE SEQUENCE [LARGE SCALE GENOMIC DNA]</scope>
    <source>
        <strain evidence="2 3">JAL-560-SIM</strain>
    </source>
</reference>
<organism evidence="2 3">
    <name type="scientific">Mycobacterium simiae</name>
    <name type="common">Mycobacterium habana</name>
    <dbReference type="NCBI Taxonomy" id="1784"/>
    <lineage>
        <taxon>Bacteria</taxon>
        <taxon>Bacillati</taxon>
        <taxon>Actinomycetota</taxon>
        <taxon>Actinomycetes</taxon>
        <taxon>Mycobacteriales</taxon>
        <taxon>Mycobacteriaceae</taxon>
        <taxon>Mycobacterium</taxon>
        <taxon>Mycobacterium simiae complex</taxon>
    </lineage>
</organism>
<comment type="caution">
    <text evidence="2">The sequence shown here is derived from an EMBL/GenBank/DDBJ whole genome shotgun (WGS) entry which is preliminary data.</text>
</comment>
<dbReference type="AlphaFoldDB" id="A0A5B1BHV7"/>
<evidence type="ECO:0000256" key="1">
    <source>
        <dbReference type="SAM" id="Phobius"/>
    </source>
</evidence>
<sequence length="162" mass="17144">MTASPQRIKRHRPPELPLAAPSNFEFGVEPGRRITDELHRHAGIEGFLEAASQRLIAITDDQTAALGIEAVKIAAARGASAVDASDILAADAKLNHPPFAEQVRAWLFGVGGVLIGAGLSLAPALALTKQLEHAVLWWSAVIALLVIGAALAGLGFPRRRRN</sequence>
<gene>
    <name evidence="2" type="ORF">F0Q45_21775</name>
</gene>
<protein>
    <submittedName>
        <fullName evidence="2">Uncharacterized protein</fullName>
    </submittedName>
</protein>
<evidence type="ECO:0000313" key="2">
    <source>
        <dbReference type="EMBL" id="KAA1248227.1"/>
    </source>
</evidence>
<proteinExistence type="predicted"/>
<feature type="transmembrane region" description="Helical" evidence="1">
    <location>
        <begin position="134"/>
        <end position="156"/>
    </location>
</feature>
<accession>A0A5B1BHV7</accession>
<name>A0A5B1BHV7_MYCSI</name>
<dbReference type="RefSeq" id="WP_188113091.1">
    <property type="nucleotide sequence ID" value="NZ_VTZN01000183.1"/>
</dbReference>
<keyword evidence="3" id="KW-1185">Reference proteome</keyword>
<feature type="transmembrane region" description="Helical" evidence="1">
    <location>
        <begin position="105"/>
        <end position="128"/>
    </location>
</feature>